<dbReference type="GO" id="GO:0030048">
    <property type="term" value="P:actin filament-based movement"/>
    <property type="evidence" value="ECO:0007669"/>
    <property type="project" value="TreeGrafter"/>
</dbReference>
<dbReference type="GO" id="GO:0003779">
    <property type="term" value="F:actin binding"/>
    <property type="evidence" value="ECO:0007669"/>
    <property type="project" value="InterPro"/>
</dbReference>
<feature type="compositionally biased region" description="Gly residues" evidence="1">
    <location>
        <begin position="65"/>
        <end position="103"/>
    </location>
</feature>
<feature type="domain" description="WH2" evidence="2">
    <location>
        <begin position="33"/>
        <end position="50"/>
    </location>
</feature>
<feature type="compositionally biased region" description="Pro residues" evidence="1">
    <location>
        <begin position="331"/>
        <end position="376"/>
    </location>
</feature>
<keyword evidence="4" id="KW-1185">Reference proteome</keyword>
<feature type="region of interest" description="Disordered" evidence="1">
    <location>
        <begin position="1"/>
        <end position="558"/>
    </location>
</feature>
<feature type="compositionally biased region" description="Polar residues" evidence="1">
    <location>
        <begin position="388"/>
        <end position="403"/>
    </location>
</feature>
<reference evidence="3" key="1">
    <citation type="journal article" date="2022" name="bioRxiv">
        <title>Sequencing and chromosome-scale assembly of the giantPleurodeles waltlgenome.</title>
        <authorList>
            <person name="Brown T."/>
            <person name="Elewa A."/>
            <person name="Iarovenko S."/>
            <person name="Subramanian E."/>
            <person name="Araus A.J."/>
            <person name="Petzold A."/>
            <person name="Susuki M."/>
            <person name="Suzuki K.-i.T."/>
            <person name="Hayashi T."/>
            <person name="Toyoda A."/>
            <person name="Oliveira C."/>
            <person name="Osipova E."/>
            <person name="Leigh N.D."/>
            <person name="Simon A."/>
            <person name="Yun M.H."/>
        </authorList>
    </citation>
    <scope>NUCLEOTIDE SEQUENCE</scope>
    <source>
        <strain evidence="3">20211129_DDA</strain>
        <tissue evidence="3">Liver</tissue>
    </source>
</reference>
<dbReference type="Pfam" id="PF02205">
    <property type="entry name" value="WH2"/>
    <property type="match status" value="1"/>
</dbReference>
<organism evidence="3 4">
    <name type="scientific">Pleurodeles waltl</name>
    <name type="common">Iberian ribbed newt</name>
    <dbReference type="NCBI Taxonomy" id="8319"/>
    <lineage>
        <taxon>Eukaryota</taxon>
        <taxon>Metazoa</taxon>
        <taxon>Chordata</taxon>
        <taxon>Craniata</taxon>
        <taxon>Vertebrata</taxon>
        <taxon>Euteleostomi</taxon>
        <taxon>Amphibia</taxon>
        <taxon>Batrachia</taxon>
        <taxon>Caudata</taxon>
        <taxon>Salamandroidea</taxon>
        <taxon>Salamandridae</taxon>
        <taxon>Pleurodelinae</taxon>
        <taxon>Pleurodeles</taxon>
    </lineage>
</organism>
<dbReference type="Proteomes" id="UP001066276">
    <property type="component" value="Chromosome 3_1"/>
</dbReference>
<dbReference type="InterPro" id="IPR053099">
    <property type="entry name" value="WAS/WASL-interacting_domain"/>
</dbReference>
<proteinExistence type="predicted"/>
<name>A0AAV7UGG2_PLEWA</name>
<evidence type="ECO:0000259" key="2">
    <source>
        <dbReference type="PROSITE" id="PS51082"/>
    </source>
</evidence>
<dbReference type="GO" id="GO:0005884">
    <property type="term" value="C:actin filament"/>
    <property type="evidence" value="ECO:0007669"/>
    <property type="project" value="TreeGrafter"/>
</dbReference>
<evidence type="ECO:0000313" key="3">
    <source>
        <dbReference type="EMBL" id="KAJ1188118.1"/>
    </source>
</evidence>
<dbReference type="CDD" id="cd22076">
    <property type="entry name" value="WH2_WAS_WASL-1"/>
    <property type="match status" value="1"/>
</dbReference>
<feature type="compositionally biased region" description="Low complexity" evidence="1">
    <location>
        <begin position="111"/>
        <end position="124"/>
    </location>
</feature>
<dbReference type="PROSITE" id="PS51082">
    <property type="entry name" value="WH2"/>
    <property type="match status" value="1"/>
</dbReference>
<feature type="compositionally biased region" description="Pro residues" evidence="1">
    <location>
        <begin position="469"/>
        <end position="490"/>
    </location>
</feature>
<dbReference type="AlphaFoldDB" id="A0AAV7UGG2"/>
<accession>A0AAV7UGG2</accession>
<dbReference type="InterPro" id="IPR003124">
    <property type="entry name" value="WH2_dom"/>
</dbReference>
<dbReference type="PANTHER" id="PTHR48226:SF1">
    <property type="entry name" value="WAS_WASL-INTERACTING PROTEIN FAMILY MEMBER 1"/>
    <property type="match status" value="1"/>
</dbReference>
<dbReference type="EMBL" id="JANPWB010000005">
    <property type="protein sequence ID" value="KAJ1188118.1"/>
    <property type="molecule type" value="Genomic_DNA"/>
</dbReference>
<comment type="caution">
    <text evidence="3">The sequence shown here is derived from an EMBL/GenBank/DDBJ whole genome shotgun (WGS) entry which is preliminary data.</text>
</comment>
<feature type="compositionally biased region" description="Polar residues" evidence="1">
    <location>
        <begin position="16"/>
        <end position="32"/>
    </location>
</feature>
<feature type="compositionally biased region" description="Basic and acidic residues" evidence="1">
    <location>
        <begin position="535"/>
        <end position="549"/>
    </location>
</feature>
<evidence type="ECO:0000313" key="4">
    <source>
        <dbReference type="Proteomes" id="UP001066276"/>
    </source>
</evidence>
<gene>
    <name evidence="3" type="ORF">NDU88_004883</name>
</gene>
<evidence type="ECO:0000256" key="1">
    <source>
        <dbReference type="SAM" id="MobiDB-lite"/>
    </source>
</evidence>
<protein>
    <recommendedName>
        <fullName evidence="2">WH2 domain-containing protein</fullName>
    </recommendedName>
</protein>
<sequence>MPVPPPPPPPAPPPTFSQANTEKPSLNRSEQVGRNALLSDIHKGRKLKKAVTVDKSAPLIEKPKGSGGGGGGGGGGSLGGGGGGSSGPGFGGGGGPGLGGLFQGGMPKLKSAGSRGNDSGGSRSVVLPPGGKSTTARPFLPPSNTPRGPVPSFGPRSNVPEPQRSRMPPPRPEFSSKFEGGHTPPPPVPNTPRPIPSSLQSKGSLPLPGVSRQGSVGSTPPAFPPSRNASFGGHARQTSPSTPSVPFLNRPPPPPSVGRPMDERPPPPPGGNKPSFTVDDRPPPLPAGNRPSFSVDDRPPPLPAGNRPSFSVDDRPPPPPAGNRPPLTRDVPPPPPPQNNKPPVPSTPRPSPGNQGPPPPPPPPNRPGALPIPPVPGGNEEMPRLPQRNMSLVGLSSNASPVTPRSAPLPPAANERPPPPVRDPPGRSGPLPPPPPPVVNRNGSVTRPSPTAPFPPRGGMETPRGGSRPPLPPERPGSGQPPPPLPPSIPPSVRNGFKESCEDDWETRFSFHPVSDFPPPEPFVPLNKSYPSKLMRNENRGGSGRKERGAPPLPPIPR</sequence>
<dbReference type="PANTHER" id="PTHR48226">
    <property type="entry name" value="OS06G0326200 PROTEIN"/>
    <property type="match status" value="1"/>
</dbReference>
<feature type="compositionally biased region" description="Pro residues" evidence="1">
    <location>
        <begin position="1"/>
        <end position="15"/>
    </location>
</feature>
<feature type="compositionally biased region" description="Pro residues" evidence="1">
    <location>
        <begin position="183"/>
        <end position="195"/>
    </location>
</feature>
<feature type="compositionally biased region" description="Pro residues" evidence="1">
    <location>
        <begin position="407"/>
        <end position="423"/>
    </location>
</feature>
<dbReference type="SMART" id="SM00246">
    <property type="entry name" value="WH2"/>
    <property type="match status" value="1"/>
</dbReference>